<dbReference type="PANTHER" id="PTHR30036">
    <property type="entry name" value="D-XYLOSE-BINDING PERIPLASMIC PROTEIN"/>
    <property type="match status" value="1"/>
</dbReference>
<dbReference type="PANTHER" id="PTHR30036:SF8">
    <property type="entry name" value="ABC-TYPE SUGAR TRANSPORT SYSTEM PERIPLASMIC COMPONENT-LIKE PROTEIN"/>
    <property type="match status" value="1"/>
</dbReference>
<dbReference type="GeneID" id="93148821"/>
<dbReference type="InterPro" id="IPR028082">
    <property type="entry name" value="Peripla_BP_I"/>
</dbReference>
<dbReference type="Proteomes" id="UP001055091">
    <property type="component" value="Unassembled WGS sequence"/>
</dbReference>
<sequence length="335" mass="36305">MKRFWLIAGILTIFCIAACSAAGMVTESPEYAVIMKSKDNQYNEEVAEAFRQAAEEAGYRCEVLYPETARAQDQVILVRRMMRERVKAIAIAVSDEHALAPVLKEAMAKGIVITTLDSDTEKDSRSIFVSPADPKETGAGLVQAVRDCMDGEGQWAILSAQARSANQSQWIHAMMEELEKPEYQKMRLVDIVYGEDDYKTSAARTRELIEKYPALRAICAPTTVGIQAAADVVREQGLEGQIRVTGLGIPAKSEDGTVSDDTGVCPALNFWNPAALGRLSAQVSMALVNQELTVREGEVFRTEDGGEYLIHKGAGGGLEVTAGDPLTPDESGSGL</sequence>
<dbReference type="GO" id="GO:0030288">
    <property type="term" value="C:outer membrane-bounded periplasmic space"/>
    <property type="evidence" value="ECO:0007669"/>
    <property type="project" value="TreeGrafter"/>
</dbReference>
<gene>
    <name evidence="2" type="ORF">CE91St55_46570</name>
</gene>
<proteinExistence type="predicted"/>
<dbReference type="InterPro" id="IPR050555">
    <property type="entry name" value="Bact_Solute-Bind_Prot2"/>
</dbReference>
<dbReference type="SUPFAM" id="SSF53822">
    <property type="entry name" value="Periplasmic binding protein-like I"/>
    <property type="match status" value="1"/>
</dbReference>
<dbReference type="EMBL" id="BQNJ01000002">
    <property type="protein sequence ID" value="GKH02676.1"/>
    <property type="molecule type" value="Genomic_DNA"/>
</dbReference>
<dbReference type="InterPro" id="IPR025997">
    <property type="entry name" value="SBP_2_dom"/>
</dbReference>
<dbReference type="Gene3D" id="3.40.50.2300">
    <property type="match status" value="2"/>
</dbReference>
<dbReference type="GO" id="GO:0030246">
    <property type="term" value="F:carbohydrate binding"/>
    <property type="evidence" value="ECO:0007669"/>
    <property type="project" value="TreeGrafter"/>
</dbReference>
<evidence type="ECO:0000313" key="2">
    <source>
        <dbReference type="EMBL" id="GKH02676.1"/>
    </source>
</evidence>
<dbReference type="Pfam" id="PF13407">
    <property type="entry name" value="Peripla_BP_4"/>
    <property type="match status" value="1"/>
</dbReference>
<dbReference type="RefSeq" id="WP_118040218.1">
    <property type="nucleotide sequence ID" value="NZ_BQNJ01000002.1"/>
</dbReference>
<accession>A0A413X5X2</accession>
<evidence type="ECO:0000313" key="3">
    <source>
        <dbReference type="Proteomes" id="UP001055091"/>
    </source>
</evidence>
<evidence type="ECO:0000256" key="1">
    <source>
        <dbReference type="ARBA" id="ARBA00004196"/>
    </source>
</evidence>
<comment type="caution">
    <text evidence="2">The sequence shown here is derived from an EMBL/GenBank/DDBJ whole genome shotgun (WGS) entry which is preliminary data.</text>
</comment>
<name>A0A413X5X2_9FIRM</name>
<comment type="subcellular location">
    <subcellularLocation>
        <location evidence="1">Cell envelope</location>
    </subcellularLocation>
</comment>
<protein>
    <submittedName>
        <fullName evidence="2">Rhamnose ABC transporter substrate-binding protein</fullName>
    </submittedName>
</protein>
<dbReference type="AlphaFoldDB" id="A0A413X5X2"/>
<organism evidence="2 3">
    <name type="scientific">Hungatella hathewayi</name>
    <dbReference type="NCBI Taxonomy" id="154046"/>
    <lineage>
        <taxon>Bacteria</taxon>
        <taxon>Bacillati</taxon>
        <taxon>Bacillota</taxon>
        <taxon>Clostridia</taxon>
        <taxon>Lachnospirales</taxon>
        <taxon>Lachnospiraceae</taxon>
        <taxon>Hungatella</taxon>
    </lineage>
</organism>
<reference evidence="2" key="1">
    <citation type="submission" date="2022-01" db="EMBL/GenBank/DDBJ databases">
        <title>Novel bile acid biosynthetic pathways are enriched in the microbiome of centenarians.</title>
        <authorList>
            <person name="Sato Y."/>
            <person name="Atarashi K."/>
            <person name="Plichta R.D."/>
            <person name="Arai Y."/>
            <person name="Sasajima S."/>
            <person name="Kearney M.S."/>
            <person name="Suda W."/>
            <person name="Takeshita K."/>
            <person name="Sasaki T."/>
            <person name="Okamoto S."/>
            <person name="Skelly N.A."/>
            <person name="Okamura Y."/>
            <person name="Vlamakis H."/>
            <person name="Li Y."/>
            <person name="Tanoue T."/>
            <person name="Takei H."/>
            <person name="Nittono H."/>
            <person name="Narushima S."/>
            <person name="Irie J."/>
            <person name="Itoh H."/>
            <person name="Moriya K."/>
            <person name="Sugiura Y."/>
            <person name="Suematsu M."/>
            <person name="Moritoki N."/>
            <person name="Shibata S."/>
            <person name="Littman R.D."/>
            <person name="Fischbach A.M."/>
            <person name="Uwamino Y."/>
            <person name="Inoue T."/>
            <person name="Honda A."/>
            <person name="Hattori M."/>
            <person name="Murai T."/>
            <person name="Xavier J.R."/>
            <person name="Hirose N."/>
            <person name="Honda K."/>
        </authorList>
    </citation>
    <scope>NUCLEOTIDE SEQUENCE</scope>
    <source>
        <strain evidence="2">CE91-St55</strain>
    </source>
</reference>